<keyword evidence="14" id="KW-1185">Reference proteome</keyword>
<evidence type="ECO:0000256" key="1">
    <source>
        <dbReference type="ARBA" id="ARBA00005594"/>
    </source>
</evidence>
<dbReference type="Pfam" id="PF00750">
    <property type="entry name" value="tRNA-synt_1d"/>
    <property type="match status" value="1"/>
</dbReference>
<dbReference type="InterPro" id="IPR001412">
    <property type="entry name" value="aa-tRNA-synth_I_CS"/>
</dbReference>
<evidence type="ECO:0000313" key="13">
    <source>
        <dbReference type="EMBL" id="MCY1712651.1"/>
    </source>
</evidence>
<keyword evidence="3 9" id="KW-0436">Ligase</keyword>
<feature type="domain" description="DALR anticodon binding" evidence="11">
    <location>
        <begin position="444"/>
        <end position="564"/>
    </location>
</feature>
<dbReference type="SUPFAM" id="SSF52374">
    <property type="entry name" value="Nucleotidylyl transferase"/>
    <property type="match status" value="1"/>
</dbReference>
<gene>
    <name evidence="9 13" type="primary">argS</name>
    <name evidence="13" type="ORF">OUY18_00055</name>
</gene>
<proteinExistence type="inferred from homology"/>
<evidence type="ECO:0000259" key="12">
    <source>
        <dbReference type="SMART" id="SM01016"/>
    </source>
</evidence>
<evidence type="ECO:0000256" key="4">
    <source>
        <dbReference type="ARBA" id="ARBA00022741"/>
    </source>
</evidence>
<dbReference type="InterPro" id="IPR036695">
    <property type="entry name" value="Arg-tRNA-synth_N_sf"/>
</dbReference>
<dbReference type="EMBL" id="JAPOHA010000001">
    <property type="protein sequence ID" value="MCY1712651.1"/>
    <property type="molecule type" value="Genomic_DNA"/>
</dbReference>
<keyword evidence="2 9" id="KW-0963">Cytoplasm</keyword>
<dbReference type="HAMAP" id="MF_00123">
    <property type="entry name" value="Arg_tRNA_synth"/>
    <property type="match status" value="1"/>
</dbReference>
<keyword evidence="7 9" id="KW-0030">Aminoacyl-tRNA synthetase</keyword>
<evidence type="ECO:0000256" key="7">
    <source>
        <dbReference type="ARBA" id="ARBA00023146"/>
    </source>
</evidence>
<evidence type="ECO:0000256" key="9">
    <source>
        <dbReference type="HAMAP-Rule" id="MF_00123"/>
    </source>
</evidence>
<dbReference type="PROSITE" id="PS00178">
    <property type="entry name" value="AA_TRNA_LIGASE_I"/>
    <property type="match status" value="1"/>
</dbReference>
<dbReference type="PANTHER" id="PTHR11956">
    <property type="entry name" value="ARGINYL-TRNA SYNTHETASE"/>
    <property type="match status" value="1"/>
</dbReference>
<evidence type="ECO:0000256" key="6">
    <source>
        <dbReference type="ARBA" id="ARBA00022917"/>
    </source>
</evidence>
<dbReference type="SUPFAM" id="SSF47323">
    <property type="entry name" value="Anticodon-binding domain of a subclass of class I aminoacyl-tRNA synthetases"/>
    <property type="match status" value="1"/>
</dbReference>
<dbReference type="Gene3D" id="1.10.730.10">
    <property type="entry name" value="Isoleucyl-tRNA Synthetase, Domain 1"/>
    <property type="match status" value="1"/>
</dbReference>
<feature type="domain" description="Arginyl tRNA synthetase N-terminal" evidence="12">
    <location>
        <begin position="10"/>
        <end position="99"/>
    </location>
</feature>
<evidence type="ECO:0000256" key="3">
    <source>
        <dbReference type="ARBA" id="ARBA00022598"/>
    </source>
</evidence>
<dbReference type="GO" id="GO:0004814">
    <property type="term" value="F:arginine-tRNA ligase activity"/>
    <property type="evidence" value="ECO:0007669"/>
    <property type="project" value="UniProtKB-EC"/>
</dbReference>
<reference evidence="13 14" key="1">
    <citation type="submission" date="2022-11" db="EMBL/GenBank/DDBJ databases">
        <authorList>
            <person name="Caiyu Z."/>
        </authorList>
    </citation>
    <scope>NUCLEOTIDE SEQUENCE [LARGE SCALE GENOMIC DNA]</scope>
    <source>
        <strain evidence="13 14">YR-4</strain>
    </source>
</reference>
<evidence type="ECO:0000313" key="14">
    <source>
        <dbReference type="Proteomes" id="UP001082703"/>
    </source>
</evidence>
<dbReference type="InterPro" id="IPR001278">
    <property type="entry name" value="Arg-tRNA-ligase"/>
</dbReference>
<dbReference type="SMART" id="SM00836">
    <property type="entry name" value="DALR_1"/>
    <property type="match status" value="1"/>
</dbReference>
<evidence type="ECO:0000256" key="2">
    <source>
        <dbReference type="ARBA" id="ARBA00022490"/>
    </source>
</evidence>
<dbReference type="InterPro" id="IPR008909">
    <property type="entry name" value="DALR_anticod-bd"/>
</dbReference>
<keyword evidence="5 9" id="KW-0067">ATP-binding</keyword>
<accession>A0ABT4BP38</accession>
<dbReference type="Gene3D" id="3.30.1360.70">
    <property type="entry name" value="Arginyl tRNA synthetase N-terminal domain"/>
    <property type="match status" value="1"/>
</dbReference>
<comment type="subcellular location">
    <subcellularLocation>
        <location evidence="9">Cytoplasm</location>
    </subcellularLocation>
</comment>
<comment type="caution">
    <text evidence="13">The sequence shown here is derived from an EMBL/GenBank/DDBJ whole genome shotgun (WGS) entry which is preliminary data.</text>
</comment>
<dbReference type="Pfam" id="PF03485">
    <property type="entry name" value="Arg_tRNA_synt_N"/>
    <property type="match status" value="1"/>
</dbReference>
<sequence length="564" mass="63064">MSKIVLQATDELKSAIQRAIEKAQAGKSLPEAEMPPFTIEVPADRAHGDWATNAAMVSAKAFHLAPRKIAEIITDNIVLEGTFFDRFEIAGPGFINFFLNQNFYTQVLKDITSSGGNYGRSDFGKKEKIMVEFVSANPTGPMHMGNARGGALGDCLASVLDAAGYDVWREFYVNDAGNQIEKFGNSLSARYLQIFKGEGAVEFPEDGYQGDDIKERASEFAAVYGDKYVNAEQKEREKALIDFALPKNIDKMKSDLKKYGIEYDEWFLESRLHNDGELTETIQILKDKGLTYEKDGAVWYSATKFGAEKDEVLVRQNGNPTYFTADIAYHRNKFEKRGFSRCIDVWGADHHGHVARMKGAMDAIGLDGSKLDVVLIQLVRLVKAGEVVRMSKRTGKAIQLADLLDEVPVDAARFYFNMREATSQMDFDLDLAVQQDSQNPVYYVQYAHARICSIFKMLASEGIHLRDCTDEELALLTAPEEIELIRHLSAFTGEIVAAAQDYDPARITRYVITLATLFHKFYNTCRVKGENESLAAARLYLCNTVSIVICNVLSMFKISAPESM</sequence>
<dbReference type="SUPFAM" id="SSF55190">
    <property type="entry name" value="Arginyl-tRNA synthetase (ArgRS), N-terminal 'additional' domain"/>
    <property type="match status" value="1"/>
</dbReference>
<dbReference type="EC" id="6.1.1.19" evidence="9"/>
<evidence type="ECO:0000256" key="10">
    <source>
        <dbReference type="RuleBase" id="RU363038"/>
    </source>
</evidence>
<dbReference type="InterPro" id="IPR014729">
    <property type="entry name" value="Rossmann-like_a/b/a_fold"/>
</dbReference>
<dbReference type="PANTHER" id="PTHR11956:SF5">
    <property type="entry name" value="ARGININE--TRNA LIGASE, CYTOPLASMIC"/>
    <property type="match status" value="1"/>
</dbReference>
<dbReference type="PRINTS" id="PR01038">
    <property type="entry name" value="TRNASYNTHARG"/>
</dbReference>
<organism evidence="13 14">
    <name type="scientific">Caproiciproducens galactitolivorans</name>
    <dbReference type="NCBI Taxonomy" id="642589"/>
    <lineage>
        <taxon>Bacteria</taxon>
        <taxon>Bacillati</taxon>
        <taxon>Bacillota</taxon>
        <taxon>Clostridia</taxon>
        <taxon>Eubacteriales</taxon>
        <taxon>Acutalibacteraceae</taxon>
        <taxon>Caproiciproducens</taxon>
    </lineage>
</organism>
<evidence type="ECO:0000259" key="11">
    <source>
        <dbReference type="SMART" id="SM00836"/>
    </source>
</evidence>
<comment type="subunit">
    <text evidence="9">Monomer.</text>
</comment>
<keyword evidence="6 9" id="KW-0648">Protein biosynthesis</keyword>
<dbReference type="InterPro" id="IPR009080">
    <property type="entry name" value="tRNAsynth_Ia_anticodon-bd"/>
</dbReference>
<dbReference type="Pfam" id="PF05746">
    <property type="entry name" value="DALR_1"/>
    <property type="match status" value="1"/>
</dbReference>
<dbReference type="RefSeq" id="WP_268056665.1">
    <property type="nucleotide sequence ID" value="NZ_JAPOHA010000001.1"/>
</dbReference>
<dbReference type="NCBIfam" id="TIGR00456">
    <property type="entry name" value="argS"/>
    <property type="match status" value="1"/>
</dbReference>
<feature type="short sequence motif" description="'HIGH' region" evidence="9">
    <location>
        <begin position="136"/>
        <end position="146"/>
    </location>
</feature>
<protein>
    <recommendedName>
        <fullName evidence="9">Arginine--tRNA ligase</fullName>
        <ecNumber evidence="9">6.1.1.19</ecNumber>
    </recommendedName>
    <alternativeName>
        <fullName evidence="9">Arginyl-tRNA synthetase</fullName>
        <shortName evidence="9">ArgRS</shortName>
    </alternativeName>
</protein>
<dbReference type="Proteomes" id="UP001082703">
    <property type="component" value="Unassembled WGS sequence"/>
</dbReference>
<dbReference type="InterPro" id="IPR035684">
    <property type="entry name" value="ArgRS_core"/>
</dbReference>
<dbReference type="CDD" id="cd00671">
    <property type="entry name" value="ArgRS_core"/>
    <property type="match status" value="1"/>
</dbReference>
<evidence type="ECO:0000256" key="5">
    <source>
        <dbReference type="ARBA" id="ARBA00022840"/>
    </source>
</evidence>
<comment type="catalytic activity">
    <reaction evidence="8 9">
        <text>tRNA(Arg) + L-arginine + ATP = L-arginyl-tRNA(Arg) + AMP + diphosphate</text>
        <dbReference type="Rhea" id="RHEA:20301"/>
        <dbReference type="Rhea" id="RHEA-COMP:9658"/>
        <dbReference type="Rhea" id="RHEA-COMP:9673"/>
        <dbReference type="ChEBI" id="CHEBI:30616"/>
        <dbReference type="ChEBI" id="CHEBI:32682"/>
        <dbReference type="ChEBI" id="CHEBI:33019"/>
        <dbReference type="ChEBI" id="CHEBI:78442"/>
        <dbReference type="ChEBI" id="CHEBI:78513"/>
        <dbReference type="ChEBI" id="CHEBI:456215"/>
        <dbReference type="EC" id="6.1.1.19"/>
    </reaction>
</comment>
<comment type="similarity">
    <text evidence="1 9 10">Belongs to the class-I aminoacyl-tRNA synthetase family.</text>
</comment>
<keyword evidence="4 9" id="KW-0547">Nucleotide-binding</keyword>
<dbReference type="Gene3D" id="3.40.50.620">
    <property type="entry name" value="HUPs"/>
    <property type="match status" value="1"/>
</dbReference>
<evidence type="ECO:0000256" key="8">
    <source>
        <dbReference type="ARBA" id="ARBA00049339"/>
    </source>
</evidence>
<name>A0ABT4BP38_9FIRM</name>
<dbReference type="SMART" id="SM01016">
    <property type="entry name" value="Arg_tRNA_synt_N"/>
    <property type="match status" value="1"/>
</dbReference>
<dbReference type="InterPro" id="IPR005148">
    <property type="entry name" value="Arg-tRNA-synth_N"/>
</dbReference>